<keyword evidence="3" id="KW-0812">Transmembrane</keyword>
<evidence type="ECO:0000313" key="5">
    <source>
        <dbReference type="Proteomes" id="UP000028045"/>
    </source>
</evidence>
<feature type="region of interest" description="Disordered" evidence="2">
    <location>
        <begin position="1"/>
        <end position="33"/>
    </location>
</feature>
<evidence type="ECO:0000256" key="2">
    <source>
        <dbReference type="SAM" id="MobiDB-lite"/>
    </source>
</evidence>
<dbReference type="Proteomes" id="UP000028045">
    <property type="component" value="Unassembled WGS sequence"/>
</dbReference>
<keyword evidence="3" id="KW-1133">Transmembrane helix</keyword>
<dbReference type="PANTHER" id="PTHR35392">
    <property type="entry name" value="ZN(II)2CYS6 TRANSCRIPTION FACTOR (EUROFUNG)-RELATED-RELATED"/>
    <property type="match status" value="1"/>
</dbReference>
<keyword evidence="5" id="KW-1185">Reference proteome</keyword>
<dbReference type="OrthoDB" id="3474066at2759"/>
<dbReference type="InterPro" id="IPR052973">
    <property type="entry name" value="Fungal_sec-metab_reg_TF"/>
</dbReference>
<dbReference type="PANTHER" id="PTHR35392:SF3">
    <property type="entry name" value="ZN(2)-C6 FUNGAL-TYPE DOMAIN-CONTAINING PROTEIN"/>
    <property type="match status" value="1"/>
</dbReference>
<evidence type="ECO:0000256" key="3">
    <source>
        <dbReference type="SAM" id="Phobius"/>
    </source>
</evidence>
<reference evidence="4 5" key="1">
    <citation type="journal article" date="2014" name="BMC Genomics">
        <title>Comparative genome sequencing reveals chemotype-specific gene clusters in the toxigenic black mold Stachybotrys.</title>
        <authorList>
            <person name="Semeiks J."/>
            <person name="Borek D."/>
            <person name="Otwinowski Z."/>
            <person name="Grishin N.V."/>
        </authorList>
    </citation>
    <scope>NUCLEOTIDE SEQUENCE [LARGE SCALE GENOMIC DNA]</scope>
    <source>
        <strain evidence="5">CBS 109288 / IBT 7711</strain>
    </source>
</reference>
<organism evidence="4 5">
    <name type="scientific">Stachybotrys chartarum (strain CBS 109288 / IBT 7711)</name>
    <name type="common">Toxic black mold</name>
    <name type="synonym">Stilbospora chartarum</name>
    <dbReference type="NCBI Taxonomy" id="1280523"/>
    <lineage>
        <taxon>Eukaryota</taxon>
        <taxon>Fungi</taxon>
        <taxon>Dikarya</taxon>
        <taxon>Ascomycota</taxon>
        <taxon>Pezizomycotina</taxon>
        <taxon>Sordariomycetes</taxon>
        <taxon>Hypocreomycetidae</taxon>
        <taxon>Hypocreales</taxon>
        <taxon>Stachybotryaceae</taxon>
        <taxon>Stachybotrys</taxon>
    </lineage>
</organism>
<evidence type="ECO:0000313" key="4">
    <source>
        <dbReference type="EMBL" id="KEY66118.1"/>
    </source>
</evidence>
<dbReference type="AlphaFoldDB" id="A0A084ALD9"/>
<evidence type="ECO:0000256" key="1">
    <source>
        <dbReference type="ARBA" id="ARBA00023242"/>
    </source>
</evidence>
<dbReference type="EMBL" id="KL648669">
    <property type="protein sequence ID" value="KEY66118.1"/>
    <property type="molecule type" value="Genomic_DNA"/>
</dbReference>
<dbReference type="GO" id="GO:0008270">
    <property type="term" value="F:zinc ion binding"/>
    <property type="evidence" value="ECO:0007669"/>
    <property type="project" value="InterPro"/>
</dbReference>
<protein>
    <recommendedName>
        <fullName evidence="6">Zn(2)-C6 fungal-type domain-containing protein</fullName>
    </recommendedName>
</protein>
<gene>
    <name evidence="4" type="ORF">S7711_05291</name>
</gene>
<accession>A0A084ALD9</accession>
<dbReference type="InterPro" id="IPR001138">
    <property type="entry name" value="Zn2Cys6_DnaBD"/>
</dbReference>
<feature type="transmembrane region" description="Helical" evidence="3">
    <location>
        <begin position="555"/>
        <end position="576"/>
    </location>
</feature>
<keyword evidence="1" id="KW-0539">Nucleus</keyword>
<proteinExistence type="predicted"/>
<dbReference type="HOGENOM" id="CLU_018682_1_1_1"/>
<dbReference type="CDD" id="cd00067">
    <property type="entry name" value="GAL4"/>
    <property type="match status" value="1"/>
</dbReference>
<sequence>MSEPRSSRPNWGARQMNPPPPMYEGQNPSSLPLLQPREESIAPFHEPIAAPVSRGWTTLSHMLTSCCGFEDVQGGSYHAVPNTSFEDYGPSGQYMAEKVPTAGLLLEAPRDPKTEANNIDLSPDTNSAFVSEPVGFSTQARMPSSVVTNHQPSPLTTHPYNGSLLPLSHTVKHEPRYSDQPPPLMQFVGSGGVTPYQNQPMALDMPAVPPYQSEVNAVVPQTTLQNTKPWSVEPWGDATLVKSDFTGFRGYLASDLDPAFNSRGGKRGPFKDHKLREETALTRKFGSCVRCRLQRVRCENGPDGFEAACLTCLKVSNTKMGHFPCLRYKITDVKMYKPGQVPGYEWTLRWSKNITEPVQKWISPEIKIIRISEGFSRRTLNLEVREFQPQHGDKLERTWYSNGQQKSVKIPPYALVSLDEVSTAYLRYICDSMVEAMPRFLGHQNGLVYRTYKQAWALCKNPQSISQESLALLRVTFELWMSIRCSTASAFIVGDETLGMTSEILDESSPNHGMIPIPPVLGAQLDVILIHHIQTKLRRILLDRLQKLILKNKTANWLVVYLVTFMLLHNAALITAHDAKYARKHGMNRRFARQKTVKEYHNGANILLAYYHYCNKGALPFSSECSDQTLRNLAQLNQDQIRFVHYTRKMVAAHKQHWQELQEAHAYEDDLFYISELYEKDWLPRNMVLTD</sequence>
<keyword evidence="3" id="KW-0472">Membrane</keyword>
<name>A0A084ALD9_STACB</name>
<dbReference type="GO" id="GO:0000981">
    <property type="term" value="F:DNA-binding transcription factor activity, RNA polymerase II-specific"/>
    <property type="evidence" value="ECO:0007669"/>
    <property type="project" value="InterPro"/>
</dbReference>
<evidence type="ECO:0008006" key="6">
    <source>
        <dbReference type="Google" id="ProtNLM"/>
    </source>
</evidence>